<evidence type="ECO:0000313" key="3">
    <source>
        <dbReference type="Proteomes" id="UP001569428"/>
    </source>
</evidence>
<keyword evidence="2" id="KW-0449">Lipoprotein</keyword>
<sequence length="109" mass="11984">MKFLIFALCILPLTACGTFTTLTSTDREIAANLKKQNSSCESIPRVYSGLSYNMCKMHSSSDSINVDLLLGVYLLDSVVSTATDTAVLPVTIYRQNKSGNILVRSSEYY</sequence>
<feature type="chain" id="PRO_5046987383" evidence="1">
    <location>
        <begin position="18"/>
        <end position="109"/>
    </location>
</feature>
<gene>
    <name evidence="2" type="ORF">ACCI49_07495</name>
</gene>
<dbReference type="EMBL" id="JBGMEK010000012">
    <property type="protein sequence ID" value="MFA0810763.1"/>
    <property type="molecule type" value="Genomic_DNA"/>
</dbReference>
<name>A0ABV4NYH4_9GAMM</name>
<dbReference type="Proteomes" id="UP001569428">
    <property type="component" value="Unassembled WGS sequence"/>
</dbReference>
<evidence type="ECO:0000313" key="2">
    <source>
        <dbReference type="EMBL" id="MFA0810763.1"/>
    </source>
</evidence>
<comment type="caution">
    <text evidence="2">The sequence shown here is derived from an EMBL/GenBank/DDBJ whole genome shotgun (WGS) entry which is preliminary data.</text>
</comment>
<protein>
    <submittedName>
        <fullName evidence="2">YceK/YidQ family lipoprotein</fullName>
    </submittedName>
</protein>
<keyword evidence="1" id="KW-0732">Signal</keyword>
<organism evidence="2 3">
    <name type="scientific">Microbulbifer epialgicus</name>
    <dbReference type="NCBI Taxonomy" id="393907"/>
    <lineage>
        <taxon>Bacteria</taxon>
        <taxon>Pseudomonadati</taxon>
        <taxon>Pseudomonadota</taxon>
        <taxon>Gammaproteobacteria</taxon>
        <taxon>Cellvibrionales</taxon>
        <taxon>Microbulbiferaceae</taxon>
        <taxon>Microbulbifer</taxon>
    </lineage>
</organism>
<keyword evidence="3" id="KW-1185">Reference proteome</keyword>
<dbReference type="RefSeq" id="WP_371838337.1">
    <property type="nucleotide sequence ID" value="NZ_JBGMEK010000012.1"/>
</dbReference>
<accession>A0ABV4NYH4</accession>
<reference evidence="2 3" key="1">
    <citation type="submission" date="2024-08" db="EMBL/GenBank/DDBJ databases">
        <authorList>
            <person name="Ishaq N."/>
        </authorList>
    </citation>
    <scope>NUCLEOTIDE SEQUENCE [LARGE SCALE GENOMIC DNA]</scope>
    <source>
        <strain evidence="2 3">DSM 18651</strain>
    </source>
</reference>
<proteinExistence type="predicted"/>
<evidence type="ECO:0000256" key="1">
    <source>
        <dbReference type="SAM" id="SignalP"/>
    </source>
</evidence>
<feature type="signal peptide" evidence="1">
    <location>
        <begin position="1"/>
        <end position="17"/>
    </location>
</feature>